<evidence type="ECO:0000313" key="1">
    <source>
        <dbReference type="EMBL" id="HEB13655.1"/>
    </source>
</evidence>
<dbReference type="InterPro" id="IPR036318">
    <property type="entry name" value="FAD-bd_PCMH-like_sf"/>
</dbReference>
<proteinExistence type="predicted"/>
<dbReference type="SUPFAM" id="SSF56176">
    <property type="entry name" value="FAD-binding/transporter-associated domain-like"/>
    <property type="match status" value="1"/>
</dbReference>
<name>A0A7C1SPZ0_UNCC3</name>
<protein>
    <submittedName>
        <fullName evidence="1">FAD-binding oxidoreductase</fullName>
    </submittedName>
</protein>
<dbReference type="GO" id="GO:0050660">
    <property type="term" value="F:flavin adenine dinucleotide binding"/>
    <property type="evidence" value="ECO:0007669"/>
    <property type="project" value="InterPro"/>
</dbReference>
<organism evidence="1">
    <name type="scientific">candidate division CPR3 bacterium</name>
    <dbReference type="NCBI Taxonomy" id="2268181"/>
    <lineage>
        <taxon>Bacteria</taxon>
        <taxon>Bacteria division CPR3</taxon>
    </lineage>
</organism>
<feature type="non-terminal residue" evidence="1">
    <location>
        <position position="64"/>
    </location>
</feature>
<dbReference type="Proteomes" id="UP000885695">
    <property type="component" value="Unassembled WGS sequence"/>
</dbReference>
<gene>
    <name evidence="1" type="ORF">ENI13_01600</name>
</gene>
<dbReference type="AlphaFoldDB" id="A0A7C1SPZ0"/>
<accession>A0A7C1SPZ0</accession>
<sequence length="64" mass="7353">MELSSQLIKGEVREDEETLEKYSRDASLFKIKPRTVVFPEDTEDIERLVAFVKGHEGLSLTVRS</sequence>
<dbReference type="InterPro" id="IPR016167">
    <property type="entry name" value="FAD-bd_PCMH_sub1"/>
</dbReference>
<comment type="caution">
    <text evidence="1">The sequence shown here is derived from an EMBL/GenBank/DDBJ whole genome shotgun (WGS) entry which is preliminary data.</text>
</comment>
<dbReference type="EMBL" id="DRHL01000089">
    <property type="protein sequence ID" value="HEB13655.1"/>
    <property type="molecule type" value="Genomic_DNA"/>
</dbReference>
<dbReference type="Gene3D" id="3.30.43.10">
    <property type="entry name" value="Uridine Diphospho-n-acetylenolpyruvylglucosamine Reductase, domain 2"/>
    <property type="match status" value="1"/>
</dbReference>
<reference evidence="1" key="1">
    <citation type="journal article" date="2020" name="mSystems">
        <title>Genome- and Community-Level Interaction Insights into Carbon Utilization and Element Cycling Functions of Hydrothermarchaeota in Hydrothermal Sediment.</title>
        <authorList>
            <person name="Zhou Z."/>
            <person name="Liu Y."/>
            <person name="Xu W."/>
            <person name="Pan J."/>
            <person name="Luo Z.H."/>
            <person name="Li M."/>
        </authorList>
    </citation>
    <scope>NUCLEOTIDE SEQUENCE [LARGE SCALE GENOMIC DNA]</scope>
    <source>
        <strain evidence="1">HyVt-369</strain>
    </source>
</reference>